<dbReference type="Proteomes" id="UP000826656">
    <property type="component" value="Unassembled WGS sequence"/>
</dbReference>
<accession>A0ABQ7UHH0</accession>
<evidence type="ECO:0000313" key="2">
    <source>
        <dbReference type="Proteomes" id="UP000826656"/>
    </source>
</evidence>
<gene>
    <name evidence="1" type="ORF">KY290_027865</name>
</gene>
<comment type="caution">
    <text evidence="1">The sequence shown here is derived from an EMBL/GenBank/DDBJ whole genome shotgun (WGS) entry which is preliminary data.</text>
</comment>
<sequence>MSNMIAQLKSIGHFLSDEQQVQAVIQSLPNNWEYLKVNLIHNDSIKTFSDVARHVEFEYERFGAAKAASNAFVAESIGTKSSGFKRKKT</sequence>
<proteinExistence type="predicted"/>
<evidence type="ECO:0000313" key="1">
    <source>
        <dbReference type="EMBL" id="KAH0748633.1"/>
    </source>
</evidence>
<keyword evidence="2" id="KW-1185">Reference proteome</keyword>
<name>A0ABQ7UHH0_SOLTU</name>
<reference evidence="1 2" key="1">
    <citation type="journal article" date="2021" name="bioRxiv">
        <title>Chromosome-scale and haplotype-resolved genome assembly of a tetraploid potato cultivar.</title>
        <authorList>
            <person name="Sun H."/>
            <person name="Jiao W.-B."/>
            <person name="Krause K."/>
            <person name="Campoy J.A."/>
            <person name="Goel M."/>
            <person name="Folz-Donahue K."/>
            <person name="Kukat C."/>
            <person name="Huettel B."/>
            <person name="Schneeberger K."/>
        </authorList>
    </citation>
    <scope>NUCLEOTIDE SEQUENCE [LARGE SCALE GENOMIC DNA]</scope>
    <source>
        <strain evidence="1">SolTubOtavaFocal</strain>
        <tissue evidence="1">Leaves</tissue>
    </source>
</reference>
<protein>
    <submittedName>
        <fullName evidence="1">Uncharacterized protein</fullName>
    </submittedName>
</protein>
<dbReference type="EMBL" id="JAIVGD010000019">
    <property type="protein sequence ID" value="KAH0748633.1"/>
    <property type="molecule type" value="Genomic_DNA"/>
</dbReference>
<organism evidence="1 2">
    <name type="scientific">Solanum tuberosum</name>
    <name type="common">Potato</name>
    <dbReference type="NCBI Taxonomy" id="4113"/>
    <lineage>
        <taxon>Eukaryota</taxon>
        <taxon>Viridiplantae</taxon>
        <taxon>Streptophyta</taxon>
        <taxon>Embryophyta</taxon>
        <taxon>Tracheophyta</taxon>
        <taxon>Spermatophyta</taxon>
        <taxon>Magnoliopsida</taxon>
        <taxon>eudicotyledons</taxon>
        <taxon>Gunneridae</taxon>
        <taxon>Pentapetalae</taxon>
        <taxon>asterids</taxon>
        <taxon>lamiids</taxon>
        <taxon>Solanales</taxon>
        <taxon>Solanaceae</taxon>
        <taxon>Solanoideae</taxon>
        <taxon>Solaneae</taxon>
        <taxon>Solanum</taxon>
    </lineage>
</organism>